<proteinExistence type="predicted"/>
<accession>A0ABP1RVL6</accession>
<protein>
    <submittedName>
        <fullName evidence="2">Uncharacterized protein</fullName>
    </submittedName>
</protein>
<feature type="transmembrane region" description="Helical" evidence="1">
    <location>
        <begin position="428"/>
        <end position="447"/>
    </location>
</feature>
<sequence>MESEDALFRREFKSVLQHPNRQTIAPTEYENTRHSQIAKTFLPFIIAARCVGCCPLTYNKSNEGIQYKFKKFSLSYLLTLVYLGCLGTSMIIWTLNGFLDLDYPVRLFKAFSQTNEEHWINVSLIKGSNLLLILSPLVRITMPWGSWMMAATHLVGLKNLSEFLNAWEKFTKIFDASFAPFYGFQSKLARKRNQLCLIWLPPIILYFIRLEPTNFMEEHIPWYFGAIYSTFMAVNMLTGRTVCYLKDFLIIQSIQLGYMEVLNGIRAQYSKTKVTVCRENVQDWKKLIVLLRVQTSRVSNYISLENIWSITELFFSSLLYLTVILFLVLNDAPVYSRKSNFLPFAFVFTFAFVASLYWKASLAESITTMEDEIADEITRMDDSNIDCETRLENRFKAPRQSNQNEWINENMLRGSQVIKIASTLPRMIMPWGSLILTFAHGLTVNYFCEFLNGWTEFIQNFESTFDGIPIIFAYLFSRFISIHVMAIRTLCYVKDFMLLQSIQMGYNQVLEGIRAQYGKFLLYLTTLIFLFTNDALIFSSESNFLSFAVGFTSFFLFSFHLKAYLAESITSKEEEIVEELIQMDVIDDDTRLEMKIICDMICNDPTKIQLAGLVNLDKSLLLSINGQLGVVFSPFTRNGDSPNSTVYTKNDVTSMLEQIANENIRHVATYTVGAPNEKYEWNSTWQKSSSIVHTSLAAAEMNRKVGKLNLVVFQGIQFIRNNEFQQESELEIGFKTAIAAEEIFQGTVGGIIFPGRIKSASLFQLLDSSIFKNTSGRAQNLKLKFGVRLIDCKNISWDYNNTIVLELVRNYDFIICRHMPNWRNVKSQNQSLHSIVMNITKWIVEVQNSVNEISFDKHTEVILETGWPSNAQARFMRAYWKGMARFSNREGKIVFMKEAFDRPWKNIHSNYSAHFGLWDCRKMERRQPVCQRKFKKLQLLNTSRQELLTVSKTLSTLIISEKSMLDGPISDDAVSINETSSEGMYQRTSSIKNKCICN</sequence>
<dbReference type="EMBL" id="CAXLJM020000112">
    <property type="protein sequence ID" value="CAL8136854.1"/>
    <property type="molecule type" value="Genomic_DNA"/>
</dbReference>
<keyword evidence="1" id="KW-1133">Transmembrane helix</keyword>
<dbReference type="InterPro" id="IPR017853">
    <property type="entry name" value="GH"/>
</dbReference>
<feature type="transmembrane region" description="Helical" evidence="1">
    <location>
        <begin position="220"/>
        <end position="238"/>
    </location>
</feature>
<feature type="transmembrane region" description="Helical" evidence="1">
    <location>
        <begin position="467"/>
        <end position="487"/>
    </location>
</feature>
<evidence type="ECO:0000313" key="3">
    <source>
        <dbReference type="Proteomes" id="UP001642540"/>
    </source>
</evidence>
<keyword evidence="3" id="KW-1185">Reference proteome</keyword>
<dbReference type="SUPFAM" id="SSF51445">
    <property type="entry name" value="(Trans)glycosidases"/>
    <property type="match status" value="1"/>
</dbReference>
<feature type="transmembrane region" description="Helical" evidence="1">
    <location>
        <begin position="119"/>
        <end position="138"/>
    </location>
</feature>
<feature type="transmembrane region" description="Helical" evidence="1">
    <location>
        <begin position="76"/>
        <end position="99"/>
    </location>
</feature>
<feature type="transmembrane region" description="Helical" evidence="1">
    <location>
        <begin position="307"/>
        <end position="329"/>
    </location>
</feature>
<comment type="caution">
    <text evidence="2">The sequence shown here is derived from an EMBL/GenBank/DDBJ whole genome shotgun (WGS) entry which is preliminary data.</text>
</comment>
<feature type="transmembrane region" description="Helical" evidence="1">
    <location>
        <begin position="341"/>
        <end position="358"/>
    </location>
</feature>
<evidence type="ECO:0000256" key="1">
    <source>
        <dbReference type="SAM" id="Phobius"/>
    </source>
</evidence>
<gene>
    <name evidence="2" type="ORF">ODALV1_LOCUS26645</name>
</gene>
<feature type="transmembrane region" description="Helical" evidence="1">
    <location>
        <begin position="520"/>
        <end position="538"/>
    </location>
</feature>
<feature type="transmembrane region" description="Helical" evidence="1">
    <location>
        <begin position="192"/>
        <end position="208"/>
    </location>
</feature>
<name>A0ABP1RVL6_9HEXA</name>
<evidence type="ECO:0000313" key="2">
    <source>
        <dbReference type="EMBL" id="CAL8136854.1"/>
    </source>
</evidence>
<reference evidence="2 3" key="1">
    <citation type="submission" date="2024-08" db="EMBL/GenBank/DDBJ databases">
        <authorList>
            <person name="Cucini C."/>
            <person name="Frati F."/>
        </authorList>
    </citation>
    <scope>NUCLEOTIDE SEQUENCE [LARGE SCALE GENOMIC DNA]</scope>
</reference>
<keyword evidence="1" id="KW-0812">Transmembrane</keyword>
<organism evidence="2 3">
    <name type="scientific">Orchesella dallaii</name>
    <dbReference type="NCBI Taxonomy" id="48710"/>
    <lineage>
        <taxon>Eukaryota</taxon>
        <taxon>Metazoa</taxon>
        <taxon>Ecdysozoa</taxon>
        <taxon>Arthropoda</taxon>
        <taxon>Hexapoda</taxon>
        <taxon>Collembola</taxon>
        <taxon>Entomobryomorpha</taxon>
        <taxon>Entomobryoidea</taxon>
        <taxon>Orchesellidae</taxon>
        <taxon>Orchesellinae</taxon>
        <taxon>Orchesella</taxon>
    </lineage>
</organism>
<keyword evidence="1" id="KW-0472">Membrane</keyword>
<dbReference type="Proteomes" id="UP001642540">
    <property type="component" value="Unassembled WGS sequence"/>
</dbReference>
<dbReference type="Gene3D" id="3.20.20.80">
    <property type="entry name" value="Glycosidases"/>
    <property type="match status" value="1"/>
</dbReference>